<evidence type="ECO:0000313" key="3">
    <source>
        <dbReference type="Proteomes" id="UP001139103"/>
    </source>
</evidence>
<dbReference type="Gene3D" id="1.20.1640.10">
    <property type="entry name" value="Multidrug efflux transporter AcrB transmembrane domain"/>
    <property type="match status" value="2"/>
</dbReference>
<name>A0A9X1SI64_9BACT</name>
<dbReference type="Proteomes" id="UP001139103">
    <property type="component" value="Unassembled WGS sequence"/>
</dbReference>
<feature type="transmembrane region" description="Helical" evidence="1">
    <location>
        <begin position="465"/>
        <end position="484"/>
    </location>
</feature>
<evidence type="ECO:0000256" key="1">
    <source>
        <dbReference type="SAM" id="Phobius"/>
    </source>
</evidence>
<feature type="transmembrane region" description="Helical" evidence="1">
    <location>
        <begin position="391"/>
        <end position="411"/>
    </location>
</feature>
<dbReference type="AlphaFoldDB" id="A0A9X1SI64"/>
<dbReference type="SUPFAM" id="SSF82693">
    <property type="entry name" value="Multidrug efflux transporter AcrB pore domain, PN1, PN2, PC1 and PC2 subdomains"/>
    <property type="match status" value="1"/>
</dbReference>
<organism evidence="2 3">
    <name type="scientific">Blastopirellula sediminis</name>
    <dbReference type="NCBI Taxonomy" id="2894196"/>
    <lineage>
        <taxon>Bacteria</taxon>
        <taxon>Pseudomonadati</taxon>
        <taxon>Planctomycetota</taxon>
        <taxon>Planctomycetia</taxon>
        <taxon>Pirellulales</taxon>
        <taxon>Pirellulaceae</taxon>
        <taxon>Blastopirellula</taxon>
    </lineage>
</organism>
<feature type="transmembrane region" description="Helical" evidence="1">
    <location>
        <begin position="1021"/>
        <end position="1044"/>
    </location>
</feature>
<dbReference type="PANTHER" id="PTHR32063:SF33">
    <property type="entry name" value="RND SUPERFAMILY EFFLUX PUMP PERMEASE COMPONENT"/>
    <property type="match status" value="1"/>
</dbReference>
<dbReference type="InterPro" id="IPR027463">
    <property type="entry name" value="AcrB_DN_DC_subdom"/>
</dbReference>
<feature type="transmembrane region" description="Helical" evidence="1">
    <location>
        <begin position="360"/>
        <end position="379"/>
    </location>
</feature>
<dbReference type="Pfam" id="PF00873">
    <property type="entry name" value="ACR_tran"/>
    <property type="match status" value="1"/>
</dbReference>
<feature type="transmembrane region" description="Helical" evidence="1">
    <location>
        <begin position="944"/>
        <end position="969"/>
    </location>
</feature>
<feature type="transmembrane region" description="Helical" evidence="1">
    <location>
        <begin position="431"/>
        <end position="453"/>
    </location>
</feature>
<feature type="transmembrane region" description="Helical" evidence="1">
    <location>
        <begin position="990"/>
        <end position="1009"/>
    </location>
</feature>
<dbReference type="RefSeq" id="WP_230221674.1">
    <property type="nucleotide sequence ID" value="NZ_JAJKFT010000010.1"/>
</dbReference>
<feature type="transmembrane region" description="Helical" evidence="1">
    <location>
        <begin position="12"/>
        <end position="30"/>
    </location>
</feature>
<gene>
    <name evidence="2" type="ORF">LOC68_19015</name>
</gene>
<feature type="transmembrane region" description="Helical" evidence="1">
    <location>
        <begin position="918"/>
        <end position="938"/>
    </location>
</feature>
<evidence type="ECO:0000313" key="2">
    <source>
        <dbReference type="EMBL" id="MCC9630491.1"/>
    </source>
</evidence>
<dbReference type="EMBL" id="JAJKFT010000010">
    <property type="protein sequence ID" value="MCC9630491.1"/>
    <property type="molecule type" value="Genomic_DNA"/>
</dbReference>
<dbReference type="InterPro" id="IPR001036">
    <property type="entry name" value="Acrflvin-R"/>
</dbReference>
<dbReference type="Gene3D" id="3.30.70.1430">
    <property type="entry name" value="Multidrug efflux transporter AcrB pore domain"/>
    <property type="match status" value="2"/>
</dbReference>
<dbReference type="PANTHER" id="PTHR32063">
    <property type="match status" value="1"/>
</dbReference>
<proteinExistence type="predicted"/>
<comment type="caution">
    <text evidence="2">The sequence shown here is derived from an EMBL/GenBank/DDBJ whole genome shotgun (WGS) entry which is preliminary data.</text>
</comment>
<keyword evidence="3" id="KW-1185">Reference proteome</keyword>
<keyword evidence="1" id="KW-0472">Membrane</keyword>
<accession>A0A9X1SI64</accession>
<dbReference type="SUPFAM" id="SSF82714">
    <property type="entry name" value="Multidrug efflux transporter AcrB TolC docking domain, DN and DC subdomains"/>
    <property type="match status" value="2"/>
</dbReference>
<dbReference type="Gene3D" id="3.30.70.1320">
    <property type="entry name" value="Multidrug efflux transporter AcrB pore domain like"/>
    <property type="match status" value="1"/>
</dbReference>
<dbReference type="Gene3D" id="3.30.70.1440">
    <property type="entry name" value="Multidrug efflux transporter AcrB pore domain"/>
    <property type="match status" value="1"/>
</dbReference>
<keyword evidence="1" id="KW-0812">Transmembrane</keyword>
<keyword evidence="1" id="KW-1133">Transmembrane helix</keyword>
<feature type="transmembrane region" description="Helical" evidence="1">
    <location>
        <begin position="892"/>
        <end position="911"/>
    </location>
</feature>
<feature type="transmembrane region" description="Helical" evidence="1">
    <location>
        <begin position="538"/>
        <end position="559"/>
    </location>
</feature>
<feature type="transmembrane region" description="Helical" evidence="1">
    <location>
        <begin position="496"/>
        <end position="517"/>
    </location>
</feature>
<dbReference type="GO" id="GO:0005886">
    <property type="term" value="C:plasma membrane"/>
    <property type="evidence" value="ECO:0007669"/>
    <property type="project" value="TreeGrafter"/>
</dbReference>
<reference evidence="2" key="1">
    <citation type="submission" date="2021-11" db="EMBL/GenBank/DDBJ databases">
        <title>Genome sequence.</title>
        <authorList>
            <person name="Sun Q."/>
        </authorList>
    </citation>
    <scope>NUCLEOTIDE SEQUENCE</scope>
    <source>
        <strain evidence="2">JC732</strain>
    </source>
</reference>
<dbReference type="PRINTS" id="PR00702">
    <property type="entry name" value="ACRIFLAVINRP"/>
</dbReference>
<dbReference type="GO" id="GO:0042910">
    <property type="term" value="F:xenobiotic transmembrane transporter activity"/>
    <property type="evidence" value="ECO:0007669"/>
    <property type="project" value="TreeGrafter"/>
</dbReference>
<protein>
    <submittedName>
        <fullName evidence="2">Efflux RND transporter permease subunit</fullName>
    </submittedName>
</protein>
<dbReference type="Gene3D" id="3.30.2090.10">
    <property type="entry name" value="Multidrug efflux transporter AcrB TolC docking domain, DN and DC subdomains"/>
    <property type="match status" value="2"/>
</dbReference>
<sequence length="1072" mass="117213">MKSLVRWAMQNQPAMNILMIAAIVGGLYFTSKLNRELFPEFEMETIQVSVSYPGATPDEVEQGICQKIEEAVRSVNGIRKVTSTATEGSASVSIELRSNVADPDRVLNEIRSEVDRITSFPDMAEDPEVRRQTRQETAIRVGLIGPPPTSVDAALKLREVAELVREDLLGLPGVADIEISGAKDYQIDIEIPEERLRAYGLSLSKVASIVAKENYELPGGTIRDDSQEILLRGHSRRLYGSEIADLPLLSGNSGTVLTIGEIGVVRDEFTDTAAICEINGEPGLAISVVRNKTDDLLAVVDAVYDYVKTAELPAGYHLVTWSDQSVDVRERVQLLIVNGLQGLALVGFLLALFLDLRAAFWVAVGIPFCVFVTGSYLYFSGSSLNMLSMFAFIMALGIVVDDAIVVCENIHAHQQMGKSPVQAAYDGTIEVVPSVITAVLTTVAAFVPLMFVTGQMGKMLSVMPVALLSMLFVSMLESFLILPSHMSHHDSLVFRIIRVVFYPFLWLVHVIGWLNGLTSKALDAFIERFYLPTLRLVLANKLISVATIIGLLIASGGLIRSGIVPFVFLGKIDSKNLVCSVTFPDGTPVGETDRWTKRITEAFEKIDAEYAAQGKPLAQTYCRVVGSQVSTGPPGTSAATSGASNKGSVEVELVSSKDRDLSSAEILSLWRTAVGDIPGVDSLTFETMFSGPGGTPIEFKLMASSAHAEQLSGAVEACKEKLAKFPGVFDVADDAIPGKWEYRVRVKEDAMPLGVTSSDLANTLRNAYYGAEVMRIQRGRHEVKIMVRYPRSDRENLSNFKDIWVRTEDGVERPLSELADVEIVRGYSEINRLDQKRTVTISADVNESQGNAFDVVKSLQADFVPELKEKYPNVSVRWEGQQEQTQESVSSLMMGFGVALLAILVLLAIEFKSYFQPLLIMAIIPFAMVGAVLGHWVLGRPLELFSLLGLVGLCGIVVNDSIVLVDFINHRVKEGISLDQALQEAGARRLRPVLLTSVTTIGGLMPLMFETSRQAQMLIPMATSIACGLMVSTLLVLYMVPVFYSIYHDLCERVIGSHASEPDELTQHPTNV</sequence>
<dbReference type="SUPFAM" id="SSF82866">
    <property type="entry name" value="Multidrug efflux transporter AcrB transmembrane domain"/>
    <property type="match status" value="2"/>
</dbReference>